<organism evidence="2 3">
    <name type="scientific">Desulfopila aestuarii DSM 18488</name>
    <dbReference type="NCBI Taxonomy" id="1121416"/>
    <lineage>
        <taxon>Bacteria</taxon>
        <taxon>Pseudomonadati</taxon>
        <taxon>Thermodesulfobacteriota</taxon>
        <taxon>Desulfobulbia</taxon>
        <taxon>Desulfobulbales</taxon>
        <taxon>Desulfocapsaceae</taxon>
        <taxon>Desulfopila</taxon>
    </lineage>
</organism>
<evidence type="ECO:0000256" key="1">
    <source>
        <dbReference type="SAM" id="Phobius"/>
    </source>
</evidence>
<dbReference type="Proteomes" id="UP000184603">
    <property type="component" value="Unassembled WGS sequence"/>
</dbReference>
<gene>
    <name evidence="2" type="ORF">SAMN02745220_04939</name>
</gene>
<proteinExistence type="predicted"/>
<dbReference type="AlphaFoldDB" id="A0A1M7YKJ1"/>
<reference evidence="2 3" key="1">
    <citation type="submission" date="2016-12" db="EMBL/GenBank/DDBJ databases">
        <authorList>
            <person name="Song W.-J."/>
            <person name="Kurnit D.M."/>
        </authorList>
    </citation>
    <scope>NUCLEOTIDE SEQUENCE [LARGE SCALE GENOMIC DNA]</scope>
    <source>
        <strain evidence="2 3">DSM 18488</strain>
    </source>
</reference>
<protein>
    <submittedName>
        <fullName evidence="2">Predicted permease</fullName>
    </submittedName>
</protein>
<dbReference type="EMBL" id="FRFE01000047">
    <property type="protein sequence ID" value="SHO53134.1"/>
    <property type="molecule type" value="Genomic_DNA"/>
</dbReference>
<keyword evidence="1" id="KW-1133">Transmembrane helix</keyword>
<feature type="transmembrane region" description="Helical" evidence="1">
    <location>
        <begin position="20"/>
        <end position="38"/>
    </location>
</feature>
<keyword evidence="1" id="KW-0812">Transmembrane</keyword>
<evidence type="ECO:0000313" key="3">
    <source>
        <dbReference type="Proteomes" id="UP000184603"/>
    </source>
</evidence>
<keyword evidence="1" id="KW-0472">Membrane</keyword>
<evidence type="ECO:0000313" key="2">
    <source>
        <dbReference type="EMBL" id="SHO53134.1"/>
    </source>
</evidence>
<keyword evidence="3" id="KW-1185">Reference proteome</keyword>
<name>A0A1M7YKJ1_9BACT</name>
<accession>A0A1M7YKJ1</accession>
<sequence>MLIELPLAILQAGMHILLDSSVYILFGILIAGLLKIVLNPDVIFHHLGRGRYSSVLKAALFGVPLPL</sequence>
<dbReference type="STRING" id="1121416.SAMN02745220_04939"/>